<name>A0A645GYC1_9ZZZZ</name>
<accession>A0A645GYC1</accession>
<sequence length="56" mass="6165">MAGFHSDKVHIIHAGAYVFGSNIAAVKAFYKAAKSPEQHFAFIFFGIADYNGFRPT</sequence>
<gene>
    <name evidence="1" type="ORF">SDC9_176076</name>
</gene>
<evidence type="ECO:0000313" key="1">
    <source>
        <dbReference type="EMBL" id="MPN28633.1"/>
    </source>
</evidence>
<dbReference type="AlphaFoldDB" id="A0A645GYC1"/>
<organism evidence="1">
    <name type="scientific">bioreactor metagenome</name>
    <dbReference type="NCBI Taxonomy" id="1076179"/>
    <lineage>
        <taxon>unclassified sequences</taxon>
        <taxon>metagenomes</taxon>
        <taxon>ecological metagenomes</taxon>
    </lineage>
</organism>
<comment type="caution">
    <text evidence="1">The sequence shown here is derived from an EMBL/GenBank/DDBJ whole genome shotgun (WGS) entry which is preliminary data.</text>
</comment>
<reference evidence="1" key="1">
    <citation type="submission" date="2019-08" db="EMBL/GenBank/DDBJ databases">
        <authorList>
            <person name="Kucharzyk K."/>
            <person name="Murdoch R.W."/>
            <person name="Higgins S."/>
            <person name="Loffler F."/>
        </authorList>
    </citation>
    <scope>NUCLEOTIDE SEQUENCE</scope>
</reference>
<proteinExistence type="predicted"/>
<dbReference type="EMBL" id="VSSQ01078995">
    <property type="protein sequence ID" value="MPN28633.1"/>
    <property type="molecule type" value="Genomic_DNA"/>
</dbReference>
<protein>
    <submittedName>
        <fullName evidence="1">Uncharacterized protein</fullName>
    </submittedName>
</protein>